<reference evidence="9" key="1">
    <citation type="submission" date="2021-08" db="EMBL/GenBank/DDBJ databases">
        <title>WGS assembly of Ceratopteris richardii.</title>
        <authorList>
            <person name="Marchant D.B."/>
            <person name="Chen G."/>
            <person name="Jenkins J."/>
            <person name="Shu S."/>
            <person name="Leebens-Mack J."/>
            <person name="Grimwood J."/>
            <person name="Schmutz J."/>
            <person name="Soltis P."/>
            <person name="Soltis D."/>
            <person name="Chen Z.-H."/>
        </authorList>
    </citation>
    <scope>NUCLEOTIDE SEQUENCE</scope>
    <source>
        <strain evidence="9">Whitten #5841</strain>
        <tissue evidence="9">Leaf</tissue>
    </source>
</reference>
<dbReference type="Gene3D" id="3.40.50.1950">
    <property type="entry name" value="Flavin prenyltransferase-like"/>
    <property type="match status" value="2"/>
</dbReference>
<proteinExistence type="inferred from homology"/>
<dbReference type="Proteomes" id="UP000825935">
    <property type="component" value="Chromosome 39"/>
</dbReference>
<protein>
    <recommendedName>
        <fullName evidence="7">phosphopantothenoylcysteine decarboxylase</fullName>
        <ecNumber evidence="7">4.1.1.36</ecNumber>
    </recommendedName>
</protein>
<dbReference type="AlphaFoldDB" id="A0A8T2Q0J7"/>
<evidence type="ECO:0000256" key="3">
    <source>
        <dbReference type="ARBA" id="ARBA00022643"/>
    </source>
</evidence>
<feature type="domain" description="Flavoprotein" evidence="8">
    <location>
        <begin position="13"/>
        <end position="104"/>
    </location>
</feature>
<comment type="similarity">
    <text evidence="5">Belongs to the HFCD (homooligomeric flavin containing Cys decarboxylase) superfamily.</text>
</comment>
<comment type="pathway">
    <text evidence="6">Cofactor biosynthesis; coenzyme A biosynthesis; CoA from (R)-pantothenate: step 3/5.</text>
</comment>
<keyword evidence="4" id="KW-0173">Coenzyme A biosynthesis</keyword>
<keyword evidence="10" id="KW-1185">Reference proteome</keyword>
<gene>
    <name evidence="9" type="ORF">KP509_39G047100</name>
</gene>
<keyword evidence="3" id="KW-0285">Flavoprotein</keyword>
<accession>A0A8T2Q0J7</accession>
<evidence type="ECO:0000313" key="9">
    <source>
        <dbReference type="EMBL" id="KAH7277362.1"/>
    </source>
</evidence>
<dbReference type="InterPro" id="IPR036551">
    <property type="entry name" value="Flavin_trans-like"/>
</dbReference>
<evidence type="ECO:0000256" key="4">
    <source>
        <dbReference type="ARBA" id="ARBA00022993"/>
    </source>
</evidence>
<evidence type="ECO:0000313" key="10">
    <source>
        <dbReference type="Proteomes" id="UP000825935"/>
    </source>
</evidence>
<evidence type="ECO:0000256" key="2">
    <source>
        <dbReference type="ARBA" id="ARBA00022604"/>
    </source>
</evidence>
<keyword evidence="3" id="KW-0288">FMN</keyword>
<dbReference type="GO" id="GO:0071513">
    <property type="term" value="C:phosphopantothenoylcysteine decarboxylase complex"/>
    <property type="evidence" value="ECO:0007669"/>
    <property type="project" value="TreeGrafter"/>
</dbReference>
<name>A0A8T2Q0J7_CERRI</name>
<dbReference type="EC" id="4.1.1.36" evidence="7"/>
<dbReference type="PANTHER" id="PTHR14359">
    <property type="entry name" value="HOMO-OLIGOMERIC FLAVIN CONTAINING CYS DECARBOXYLASE FAMILY"/>
    <property type="match status" value="1"/>
</dbReference>
<evidence type="ECO:0000256" key="1">
    <source>
        <dbReference type="ARBA" id="ARBA00001917"/>
    </source>
</evidence>
<sequence>MSKLKSQPIQKPRILLAASGSLAAIKFGVLADSLSDWAEVRVVATKSALHFINRQSLPPSIKFYVDEDEWSSWGKIGDDVLHIELRKWADVMVIASLSANTLAKKHLESIKDLGILVISPIPKKLVCGDYGNGAMPEPSVIESTLRLAMYNREFQVKSMPLDSL</sequence>
<dbReference type="PANTHER" id="PTHR14359:SF6">
    <property type="entry name" value="PHOSPHOPANTOTHENOYLCYSTEINE DECARBOXYLASE"/>
    <property type="match status" value="1"/>
</dbReference>
<evidence type="ECO:0000259" key="8">
    <source>
        <dbReference type="Pfam" id="PF02441"/>
    </source>
</evidence>
<dbReference type="EMBL" id="CM035444">
    <property type="protein sequence ID" value="KAH7277362.1"/>
    <property type="molecule type" value="Genomic_DNA"/>
</dbReference>
<dbReference type="SUPFAM" id="SSF52507">
    <property type="entry name" value="Homo-oligomeric flavin-containing Cys decarboxylases, HFCD"/>
    <property type="match status" value="1"/>
</dbReference>
<evidence type="ECO:0000256" key="6">
    <source>
        <dbReference type="ARBA" id="ARBA00060685"/>
    </source>
</evidence>
<dbReference type="GO" id="GO:0010181">
    <property type="term" value="F:FMN binding"/>
    <property type="evidence" value="ECO:0007669"/>
    <property type="project" value="TreeGrafter"/>
</dbReference>
<dbReference type="Pfam" id="PF02441">
    <property type="entry name" value="Flavoprotein"/>
    <property type="match status" value="1"/>
</dbReference>
<organism evidence="9 10">
    <name type="scientific">Ceratopteris richardii</name>
    <name type="common">Triangle waterfern</name>
    <dbReference type="NCBI Taxonomy" id="49495"/>
    <lineage>
        <taxon>Eukaryota</taxon>
        <taxon>Viridiplantae</taxon>
        <taxon>Streptophyta</taxon>
        <taxon>Embryophyta</taxon>
        <taxon>Tracheophyta</taxon>
        <taxon>Polypodiopsida</taxon>
        <taxon>Polypodiidae</taxon>
        <taxon>Polypodiales</taxon>
        <taxon>Pteridineae</taxon>
        <taxon>Pteridaceae</taxon>
        <taxon>Parkerioideae</taxon>
        <taxon>Ceratopteris</taxon>
    </lineage>
</organism>
<evidence type="ECO:0000256" key="5">
    <source>
        <dbReference type="ARBA" id="ARBA00038350"/>
    </source>
</evidence>
<comment type="caution">
    <text evidence="9">The sequence shown here is derived from an EMBL/GenBank/DDBJ whole genome shotgun (WGS) entry which is preliminary data.</text>
</comment>
<dbReference type="GO" id="GO:0004633">
    <property type="term" value="F:phosphopantothenoylcysteine decarboxylase activity"/>
    <property type="evidence" value="ECO:0007669"/>
    <property type="project" value="UniProtKB-EC"/>
</dbReference>
<keyword evidence="2" id="KW-0341">Growth regulation</keyword>
<dbReference type="InterPro" id="IPR003382">
    <property type="entry name" value="Flavoprotein"/>
</dbReference>
<comment type="cofactor">
    <cofactor evidence="1">
        <name>FMN</name>
        <dbReference type="ChEBI" id="CHEBI:58210"/>
    </cofactor>
</comment>
<dbReference type="OrthoDB" id="1532798at2759"/>
<dbReference type="GO" id="GO:0015937">
    <property type="term" value="P:coenzyme A biosynthetic process"/>
    <property type="evidence" value="ECO:0007669"/>
    <property type="project" value="UniProtKB-KW"/>
</dbReference>
<evidence type="ECO:0000256" key="7">
    <source>
        <dbReference type="ARBA" id="ARBA00066422"/>
    </source>
</evidence>